<keyword evidence="3" id="KW-1185">Reference proteome</keyword>
<name>A0A5K7XLP3_9BACT</name>
<evidence type="ECO:0000256" key="1">
    <source>
        <dbReference type="SAM" id="MobiDB-lite"/>
    </source>
</evidence>
<organism evidence="2 3">
    <name type="scientific">Lacipirellula parvula</name>
    <dbReference type="NCBI Taxonomy" id="2650471"/>
    <lineage>
        <taxon>Bacteria</taxon>
        <taxon>Pseudomonadati</taxon>
        <taxon>Planctomycetota</taxon>
        <taxon>Planctomycetia</taxon>
        <taxon>Pirellulales</taxon>
        <taxon>Lacipirellulaceae</taxon>
        <taxon>Lacipirellula</taxon>
    </lineage>
</organism>
<protein>
    <submittedName>
        <fullName evidence="2">Uncharacterized protein</fullName>
    </submittedName>
</protein>
<reference evidence="3" key="1">
    <citation type="submission" date="2019-10" db="EMBL/GenBank/DDBJ databases">
        <title>Lacipirellula parvula gen. nov., sp. nov., representing a lineage of planctomycetes widespread in freshwater anoxic habitats, and description of the family Lacipirellulaceae.</title>
        <authorList>
            <person name="Dedysh S.N."/>
            <person name="Kulichevskaya I.S."/>
            <person name="Beletsky A.V."/>
            <person name="Rakitin A.L."/>
            <person name="Mardanov A.V."/>
            <person name="Ivanova A.A."/>
            <person name="Saltykova V.X."/>
            <person name="Rijpstra W.I.C."/>
            <person name="Sinninghe Damste J.S."/>
            <person name="Ravin N.V."/>
        </authorList>
    </citation>
    <scope>NUCLEOTIDE SEQUENCE [LARGE SCALE GENOMIC DNA]</scope>
    <source>
        <strain evidence="3">PX69</strain>
    </source>
</reference>
<accession>A0A5K7XLP3</accession>
<proteinExistence type="predicted"/>
<dbReference type="KEGG" id="lpav:PLANPX_5208"/>
<gene>
    <name evidence="2" type="ORF">PLANPX_5208</name>
</gene>
<dbReference type="AlphaFoldDB" id="A0A5K7XLP3"/>
<evidence type="ECO:0000313" key="3">
    <source>
        <dbReference type="Proteomes" id="UP000326837"/>
    </source>
</evidence>
<dbReference type="EMBL" id="AP021861">
    <property type="protein sequence ID" value="BBO35596.1"/>
    <property type="molecule type" value="Genomic_DNA"/>
</dbReference>
<dbReference type="Proteomes" id="UP000326837">
    <property type="component" value="Chromosome"/>
</dbReference>
<evidence type="ECO:0000313" key="2">
    <source>
        <dbReference type="EMBL" id="BBO35596.1"/>
    </source>
</evidence>
<feature type="region of interest" description="Disordered" evidence="1">
    <location>
        <begin position="31"/>
        <end position="54"/>
    </location>
</feature>
<sequence>MYRGHAGDQVVDPLPTVRSLMLKRLAACFTASSSGATSPSPHRGKAALASASAA</sequence>